<dbReference type="RefSeq" id="WP_130187397.1">
    <property type="nucleotide sequence ID" value="NZ_CP035913.1"/>
</dbReference>
<dbReference type="OrthoDB" id="8724879at2"/>
<accession>A0A4P6KZ84</accession>
<evidence type="ECO:0000313" key="1">
    <source>
        <dbReference type="EMBL" id="QBE64277.1"/>
    </source>
</evidence>
<dbReference type="EMBL" id="CP035913">
    <property type="protein sequence ID" value="QBE64277.1"/>
    <property type="molecule type" value="Genomic_DNA"/>
</dbReference>
<proteinExistence type="predicted"/>
<dbReference type="Proteomes" id="UP000290637">
    <property type="component" value="Chromosome"/>
</dbReference>
<gene>
    <name evidence="1" type="ORF">EWM63_15840</name>
</gene>
<keyword evidence="2" id="KW-1185">Reference proteome</keyword>
<protein>
    <recommendedName>
        <fullName evidence="3">HNH endonuclease</fullName>
    </recommendedName>
</protein>
<dbReference type="AlphaFoldDB" id="A0A4P6KZ84"/>
<sequence length="365" mass="40558">MSKFSFTVGQKYKREQVSQIAGDGGDIGGNWATGYPSKDGVTFIFANVGNPGQTGHDYDNFFDGPDLVWRGRNGSTRHHASIVRMTRPGAVVHVFWRAGGRDLFTYAGLGAAVETTDEIPVRVRWKLNAHNSIETGLEAIRRLPVEELSKVRPEHVWEAVEALLGGFKNHPFYPSTDYDVVTEDGKRLPPKAVFGIAATNALGFSVGPYHFTAGVSSPCFRIIENAGYKIVSKDEPALSISLADLDEQFWSEGRTKLVTHRKRERSPAATKAKKSQFKQKHGKLFCEKCGLCPVEHYGTEHAESVIEVHHRTVQVQAMTPEHRTTLDMLQCLCANCHRLEHRLLTQLTDLGTDLSPPAKDDNLSY</sequence>
<name>A0A4P6KZ84_9BURK</name>
<reference evidence="1 2" key="1">
    <citation type="submission" date="2019-02" db="EMBL/GenBank/DDBJ databases">
        <title>Draft Genome Sequences of Six Type Strains of the Genus Massilia.</title>
        <authorList>
            <person name="Miess H."/>
            <person name="Frediansyhah A."/>
            <person name="Gross H."/>
        </authorList>
    </citation>
    <scope>NUCLEOTIDE SEQUENCE [LARGE SCALE GENOMIC DNA]</scope>
    <source>
        <strain evidence="1 2">DSM 17473</strain>
    </source>
</reference>
<dbReference type="InterPro" id="IPR003615">
    <property type="entry name" value="HNH_nuc"/>
</dbReference>
<dbReference type="CDD" id="cd00085">
    <property type="entry name" value="HNHc"/>
    <property type="match status" value="1"/>
</dbReference>
<organism evidence="1 2">
    <name type="scientific">Pseudoduganella lutea</name>
    <dbReference type="NCBI Taxonomy" id="321985"/>
    <lineage>
        <taxon>Bacteria</taxon>
        <taxon>Pseudomonadati</taxon>
        <taxon>Pseudomonadota</taxon>
        <taxon>Betaproteobacteria</taxon>
        <taxon>Burkholderiales</taxon>
        <taxon>Oxalobacteraceae</taxon>
        <taxon>Telluria group</taxon>
        <taxon>Pseudoduganella</taxon>
    </lineage>
</organism>
<evidence type="ECO:0008006" key="3">
    <source>
        <dbReference type="Google" id="ProtNLM"/>
    </source>
</evidence>
<dbReference type="KEGG" id="plue:EWM63_15840"/>
<evidence type="ECO:0000313" key="2">
    <source>
        <dbReference type="Proteomes" id="UP000290637"/>
    </source>
</evidence>